<reference evidence="2 3" key="1">
    <citation type="submission" date="2018-06" db="EMBL/GenBank/DDBJ databases">
        <title>Genomic Encyclopedia of Archaeal and Bacterial Type Strains, Phase II (KMG-II): from individual species to whole genera.</title>
        <authorList>
            <person name="Goeker M."/>
        </authorList>
    </citation>
    <scope>NUCLEOTIDE SEQUENCE [LARGE SCALE GENOMIC DNA]</scope>
    <source>
        <strain evidence="2 3">DSM 23241</strain>
    </source>
</reference>
<gene>
    <name evidence="2" type="ORF">LX80_01850</name>
</gene>
<sequence length="281" mass="31400">MENVLKEIRDKQKNIWNQCSPGWEKWDALLMDFLAPMGNVMIEYIQPLEQKLILDIASGTGEPALTIASLLHKGHIVMTDLSEDMLAIAKAKATSLSLQNVDTKVCDVTELPFADNTFDAVTCRFGFMFFPDMRLAAREMIRVLKPGGKLVAAVWGLPEKNIWISAVTHVIQQHLQLPETPVDAPGMFRCAKSGLLQHIFEEAQLKNVFEREVANQLHFDTAEAYWDMMKDISAPIEKVFKTADSMTKNAIKSSTIQIIEQHFGKVNLAIDASALVIGGEK</sequence>
<keyword evidence="2" id="KW-0489">Methyltransferase</keyword>
<dbReference type="GO" id="GO:0032259">
    <property type="term" value="P:methylation"/>
    <property type="evidence" value="ECO:0007669"/>
    <property type="project" value="UniProtKB-KW"/>
</dbReference>
<dbReference type="PANTHER" id="PTHR43591">
    <property type="entry name" value="METHYLTRANSFERASE"/>
    <property type="match status" value="1"/>
</dbReference>
<keyword evidence="2" id="KW-0808">Transferase</keyword>
<keyword evidence="3" id="KW-1185">Reference proteome</keyword>
<dbReference type="InterPro" id="IPR029063">
    <property type="entry name" value="SAM-dependent_MTases_sf"/>
</dbReference>
<dbReference type="Pfam" id="PF13649">
    <property type="entry name" value="Methyltransf_25"/>
    <property type="match status" value="1"/>
</dbReference>
<dbReference type="SUPFAM" id="SSF53335">
    <property type="entry name" value="S-adenosyl-L-methionine-dependent methyltransferases"/>
    <property type="match status" value="1"/>
</dbReference>
<proteinExistence type="predicted"/>
<evidence type="ECO:0000259" key="1">
    <source>
        <dbReference type="Pfam" id="PF13649"/>
    </source>
</evidence>
<dbReference type="Gene3D" id="3.40.50.150">
    <property type="entry name" value="Vaccinia Virus protein VP39"/>
    <property type="match status" value="1"/>
</dbReference>
<dbReference type="InterPro" id="IPR041698">
    <property type="entry name" value="Methyltransf_25"/>
</dbReference>
<evidence type="ECO:0000313" key="3">
    <source>
        <dbReference type="Proteomes" id="UP000249720"/>
    </source>
</evidence>
<dbReference type="EMBL" id="QKZV01000005">
    <property type="protein sequence ID" value="PZX62368.1"/>
    <property type="molecule type" value="Genomic_DNA"/>
</dbReference>
<protein>
    <submittedName>
        <fullName evidence="2">Methyltransferase family protein</fullName>
    </submittedName>
</protein>
<dbReference type="RefSeq" id="WP_111295540.1">
    <property type="nucleotide sequence ID" value="NZ_QKZV01000005.1"/>
</dbReference>
<feature type="domain" description="Methyltransferase" evidence="1">
    <location>
        <begin position="53"/>
        <end position="148"/>
    </location>
</feature>
<dbReference type="GO" id="GO:0008168">
    <property type="term" value="F:methyltransferase activity"/>
    <property type="evidence" value="ECO:0007669"/>
    <property type="project" value="UniProtKB-KW"/>
</dbReference>
<dbReference type="Proteomes" id="UP000249720">
    <property type="component" value="Unassembled WGS sequence"/>
</dbReference>
<dbReference type="AlphaFoldDB" id="A0A2W7RNJ4"/>
<organism evidence="2 3">
    <name type="scientific">Hydrotalea sandarakina</name>
    <dbReference type="NCBI Taxonomy" id="1004304"/>
    <lineage>
        <taxon>Bacteria</taxon>
        <taxon>Pseudomonadati</taxon>
        <taxon>Bacteroidota</taxon>
        <taxon>Chitinophagia</taxon>
        <taxon>Chitinophagales</taxon>
        <taxon>Chitinophagaceae</taxon>
        <taxon>Hydrotalea</taxon>
    </lineage>
</organism>
<evidence type="ECO:0000313" key="2">
    <source>
        <dbReference type="EMBL" id="PZX62368.1"/>
    </source>
</evidence>
<dbReference type="CDD" id="cd02440">
    <property type="entry name" value="AdoMet_MTases"/>
    <property type="match status" value="1"/>
</dbReference>
<dbReference type="OrthoDB" id="9795634at2"/>
<name>A0A2W7RNJ4_9BACT</name>
<comment type="caution">
    <text evidence="2">The sequence shown here is derived from an EMBL/GenBank/DDBJ whole genome shotgun (WGS) entry which is preliminary data.</text>
</comment>
<accession>A0A2W7RNJ4</accession>